<keyword evidence="1" id="KW-0472">Membrane</keyword>
<proteinExistence type="predicted"/>
<protein>
    <recommendedName>
        <fullName evidence="4">Nitrogen fixation protein FixH</fullName>
    </recommendedName>
</protein>
<evidence type="ECO:0008006" key="4">
    <source>
        <dbReference type="Google" id="ProtNLM"/>
    </source>
</evidence>
<dbReference type="EMBL" id="SMBU01000002">
    <property type="protein sequence ID" value="TCV03961.1"/>
    <property type="molecule type" value="Genomic_DNA"/>
</dbReference>
<keyword evidence="1" id="KW-1133">Transmembrane helix</keyword>
<comment type="caution">
    <text evidence="2">The sequence shown here is derived from an EMBL/GenBank/DDBJ whole genome shotgun (WGS) entry which is preliminary data.</text>
</comment>
<reference evidence="2 3" key="1">
    <citation type="submission" date="2019-03" db="EMBL/GenBank/DDBJ databases">
        <title>Genomic Encyclopedia of Type Strains, Phase IV (KMG-IV): sequencing the most valuable type-strain genomes for metagenomic binning, comparative biology and taxonomic classification.</title>
        <authorList>
            <person name="Goeker M."/>
        </authorList>
    </citation>
    <scope>NUCLEOTIDE SEQUENCE [LARGE SCALE GENOMIC DNA]</scope>
    <source>
        <strain evidence="2 3">DSM 654</strain>
    </source>
</reference>
<organism evidence="2 3">
    <name type="scientific">Roseateles saccharophilus</name>
    <name type="common">Pseudomonas saccharophila</name>
    <dbReference type="NCBI Taxonomy" id="304"/>
    <lineage>
        <taxon>Bacteria</taxon>
        <taxon>Pseudomonadati</taxon>
        <taxon>Pseudomonadota</taxon>
        <taxon>Betaproteobacteria</taxon>
        <taxon>Burkholderiales</taxon>
        <taxon>Sphaerotilaceae</taxon>
        <taxon>Roseateles</taxon>
    </lineage>
</organism>
<evidence type="ECO:0000313" key="3">
    <source>
        <dbReference type="Proteomes" id="UP000295110"/>
    </source>
</evidence>
<name>A0A4R3VHX9_ROSSA</name>
<feature type="transmembrane region" description="Helical" evidence="1">
    <location>
        <begin position="17"/>
        <end position="40"/>
    </location>
</feature>
<keyword evidence="1" id="KW-0812">Transmembrane</keyword>
<dbReference type="OrthoDB" id="5295180at2"/>
<gene>
    <name evidence="2" type="ORF">EV671_1002230</name>
</gene>
<dbReference type="Proteomes" id="UP000295110">
    <property type="component" value="Unassembled WGS sequence"/>
</dbReference>
<evidence type="ECO:0000313" key="2">
    <source>
        <dbReference type="EMBL" id="TCV03961.1"/>
    </source>
</evidence>
<keyword evidence="3" id="KW-1185">Reference proteome</keyword>
<dbReference type="AlphaFoldDB" id="A0A4R3VHX9"/>
<dbReference type="RefSeq" id="WP_132569790.1">
    <property type="nucleotide sequence ID" value="NZ_CBCSGL010000006.1"/>
</dbReference>
<evidence type="ECO:0000256" key="1">
    <source>
        <dbReference type="SAM" id="Phobius"/>
    </source>
</evidence>
<sequence>MDTTLTSPPASAWREPMVWLVVAGPAIVVVASFVSLALAIRHPDPPLELHQATAQAADDVEPADLRAREGDVVPAMVARNHAATGTAGQKR</sequence>
<accession>A0A4R3VHX9</accession>